<feature type="compositionally biased region" description="Basic and acidic residues" evidence="1">
    <location>
        <begin position="8"/>
        <end position="18"/>
    </location>
</feature>
<dbReference type="AlphaFoldDB" id="A0A848D2J1"/>
<reference evidence="2 3" key="1">
    <citation type="submission" date="2020-04" db="EMBL/GenBank/DDBJ databases">
        <authorList>
            <person name="Hitch T.C.A."/>
            <person name="Wylensek D."/>
            <person name="Clavel T."/>
        </authorList>
    </citation>
    <scope>NUCLEOTIDE SEQUENCE [LARGE SCALE GENOMIC DNA]</scope>
    <source>
        <strain evidence="2 3">WB01_D5_05</strain>
    </source>
</reference>
<evidence type="ECO:0000313" key="2">
    <source>
        <dbReference type="EMBL" id="NMF00273.1"/>
    </source>
</evidence>
<dbReference type="RefSeq" id="WP_168976068.1">
    <property type="nucleotide sequence ID" value="NZ_JABAGO010000042.1"/>
</dbReference>
<name>A0A848D2J1_ANEAE</name>
<protein>
    <submittedName>
        <fullName evidence="2">Uncharacterized protein</fullName>
    </submittedName>
</protein>
<organism evidence="2 3">
    <name type="scientific">Aneurinibacillus aneurinilyticus</name>
    <name type="common">Bacillus aneurinolyticus</name>
    <dbReference type="NCBI Taxonomy" id="1391"/>
    <lineage>
        <taxon>Bacteria</taxon>
        <taxon>Bacillati</taxon>
        <taxon>Bacillota</taxon>
        <taxon>Bacilli</taxon>
        <taxon>Bacillales</taxon>
        <taxon>Paenibacillaceae</taxon>
        <taxon>Aneurinibacillus group</taxon>
        <taxon>Aneurinibacillus</taxon>
    </lineage>
</organism>
<feature type="region of interest" description="Disordered" evidence="1">
    <location>
        <begin position="1"/>
        <end position="38"/>
    </location>
</feature>
<evidence type="ECO:0000313" key="3">
    <source>
        <dbReference type="Proteomes" id="UP000561326"/>
    </source>
</evidence>
<proteinExistence type="predicted"/>
<dbReference type="Proteomes" id="UP000561326">
    <property type="component" value="Unassembled WGS sequence"/>
</dbReference>
<evidence type="ECO:0000256" key="1">
    <source>
        <dbReference type="SAM" id="MobiDB-lite"/>
    </source>
</evidence>
<sequence>MTPQQAESLRKESEELKQGVDQALSQQRTPEQKRRDLDRLVENAHRLLGKYNKRKGVNHQNLP</sequence>
<feature type="compositionally biased region" description="Basic residues" evidence="1">
    <location>
        <begin position="47"/>
        <end position="57"/>
    </location>
</feature>
<feature type="region of interest" description="Disordered" evidence="1">
    <location>
        <begin position="44"/>
        <end position="63"/>
    </location>
</feature>
<comment type="caution">
    <text evidence="2">The sequence shown here is derived from an EMBL/GenBank/DDBJ whole genome shotgun (WGS) entry which is preliminary data.</text>
</comment>
<dbReference type="EMBL" id="JABAGO010000042">
    <property type="protein sequence ID" value="NMF00273.1"/>
    <property type="molecule type" value="Genomic_DNA"/>
</dbReference>
<gene>
    <name evidence="2" type="ORF">HF838_18760</name>
</gene>
<accession>A0A848D2J1</accession>